<dbReference type="Proteomes" id="UP001597094">
    <property type="component" value="Unassembled WGS sequence"/>
</dbReference>
<feature type="region of interest" description="Disordered" evidence="1">
    <location>
        <begin position="60"/>
        <end position="98"/>
    </location>
</feature>
<protein>
    <submittedName>
        <fullName evidence="2">Uncharacterized protein</fullName>
    </submittedName>
</protein>
<keyword evidence="3" id="KW-1185">Reference proteome</keyword>
<comment type="caution">
    <text evidence="2">The sequence shown here is derived from an EMBL/GenBank/DDBJ whole genome shotgun (WGS) entry which is preliminary data.</text>
</comment>
<name>A0ABW3SS55_9BACT</name>
<proteinExistence type="predicted"/>
<evidence type="ECO:0000313" key="3">
    <source>
        <dbReference type="Proteomes" id="UP001597094"/>
    </source>
</evidence>
<sequence>MLCFKGTTTTAIGVRPEADITQIIFIDMKKFKPQFILPAFALFILSCSGGENTKYDAAESTATVPASTNQAQPLNTQTQTGTPAQTVALNPPHGEPNHRCDIQVGAPLNSPATPSLRPVTPSFNPAQGAVAPGTNPPHGQPGHDCAVAVGAPLNK</sequence>
<accession>A0ABW3SS55</accession>
<organism evidence="2 3">
    <name type="scientific">Pontibacter rugosus</name>
    <dbReference type="NCBI Taxonomy" id="1745966"/>
    <lineage>
        <taxon>Bacteria</taxon>
        <taxon>Pseudomonadati</taxon>
        <taxon>Bacteroidota</taxon>
        <taxon>Cytophagia</taxon>
        <taxon>Cytophagales</taxon>
        <taxon>Hymenobacteraceae</taxon>
        <taxon>Pontibacter</taxon>
    </lineage>
</organism>
<evidence type="ECO:0000313" key="2">
    <source>
        <dbReference type="EMBL" id="MFD1187709.1"/>
    </source>
</evidence>
<evidence type="ECO:0000256" key="1">
    <source>
        <dbReference type="SAM" id="MobiDB-lite"/>
    </source>
</evidence>
<gene>
    <name evidence="2" type="ORF">ACFQ2O_15945</name>
</gene>
<dbReference type="RefSeq" id="WP_377529849.1">
    <property type="nucleotide sequence ID" value="NZ_JBHTLD010000167.1"/>
</dbReference>
<feature type="compositionally biased region" description="Polar residues" evidence="1">
    <location>
        <begin position="60"/>
        <end position="88"/>
    </location>
</feature>
<dbReference type="EMBL" id="JBHTLD010000167">
    <property type="protein sequence ID" value="MFD1187709.1"/>
    <property type="molecule type" value="Genomic_DNA"/>
</dbReference>
<reference evidence="3" key="1">
    <citation type="journal article" date="2019" name="Int. J. Syst. Evol. Microbiol.">
        <title>The Global Catalogue of Microorganisms (GCM) 10K type strain sequencing project: providing services to taxonomists for standard genome sequencing and annotation.</title>
        <authorList>
            <consortium name="The Broad Institute Genomics Platform"/>
            <consortium name="The Broad Institute Genome Sequencing Center for Infectious Disease"/>
            <person name="Wu L."/>
            <person name="Ma J."/>
        </authorList>
    </citation>
    <scope>NUCLEOTIDE SEQUENCE [LARGE SCALE GENOMIC DNA]</scope>
    <source>
        <strain evidence="3">JCM 31319</strain>
    </source>
</reference>